<dbReference type="AlphaFoldDB" id="V2UXN4"/>
<accession>V2UXN4</accession>
<gene>
    <name evidence="2" type="ORF">P256_00523</name>
</gene>
<proteinExistence type="predicted"/>
<dbReference type="STRING" id="1392540.P256_00523"/>
<dbReference type="PANTHER" id="PTHR46564">
    <property type="entry name" value="TRANSPOSASE"/>
    <property type="match status" value="1"/>
</dbReference>
<dbReference type="Proteomes" id="UP000023785">
    <property type="component" value="Unassembled WGS sequence"/>
</dbReference>
<dbReference type="PANTHER" id="PTHR46564:SF1">
    <property type="entry name" value="TRANSPOSASE"/>
    <property type="match status" value="1"/>
</dbReference>
<dbReference type="Gene3D" id="3.30.420.10">
    <property type="entry name" value="Ribonuclease H-like superfamily/Ribonuclease H"/>
    <property type="match status" value="1"/>
</dbReference>
<reference evidence="2 3" key="1">
    <citation type="submission" date="2013-10" db="EMBL/GenBank/DDBJ databases">
        <title>The Genome Sequence of Acinetobacter nectaris CIP 110549.</title>
        <authorList>
            <consortium name="The Broad Institute Genomics Platform"/>
            <consortium name="The Broad Institute Genome Sequencing Center for Infectious Disease"/>
            <person name="Cerqueira G."/>
            <person name="Feldgarden M."/>
            <person name="Courvalin P."/>
            <person name="Grillot-Courvalin C."/>
            <person name="Clermont D."/>
            <person name="Rocha E."/>
            <person name="Yoon E.-J."/>
            <person name="Nemec A."/>
            <person name="Young S.K."/>
            <person name="Zeng Q."/>
            <person name="Gargeya S."/>
            <person name="Fitzgerald M."/>
            <person name="Abouelleil A."/>
            <person name="Alvarado L."/>
            <person name="Berlin A.M."/>
            <person name="Chapman S.B."/>
            <person name="Gainer-Dewar J."/>
            <person name="Goldberg J."/>
            <person name="Gnerre S."/>
            <person name="Griggs A."/>
            <person name="Gujja S."/>
            <person name="Hansen M."/>
            <person name="Howarth C."/>
            <person name="Imamovic A."/>
            <person name="Ireland A."/>
            <person name="Larimer J."/>
            <person name="McCowan C."/>
            <person name="Murphy C."/>
            <person name="Pearson M."/>
            <person name="Poon T.W."/>
            <person name="Priest M."/>
            <person name="Roberts A."/>
            <person name="Saif S."/>
            <person name="Shea T."/>
            <person name="Sykes S."/>
            <person name="Wortman J."/>
            <person name="Nusbaum C."/>
            <person name="Birren B."/>
        </authorList>
    </citation>
    <scope>NUCLEOTIDE SEQUENCE [LARGE SCALE GENOMIC DNA]</scope>
    <source>
        <strain evidence="2 3">CIP 110549</strain>
    </source>
</reference>
<dbReference type="Pfam" id="PF13358">
    <property type="entry name" value="DDE_3"/>
    <property type="match status" value="1"/>
</dbReference>
<comment type="caution">
    <text evidence="2">The sequence shown here is derived from an EMBL/GenBank/DDBJ whole genome shotgun (WGS) entry which is preliminary data.</text>
</comment>
<evidence type="ECO:0000313" key="3">
    <source>
        <dbReference type="Proteomes" id="UP000023785"/>
    </source>
</evidence>
<dbReference type="EMBL" id="AYER01000003">
    <property type="protein sequence ID" value="ESK40084.1"/>
    <property type="molecule type" value="Genomic_DNA"/>
</dbReference>
<dbReference type="eggNOG" id="COG3335">
    <property type="taxonomic scope" value="Bacteria"/>
</dbReference>
<dbReference type="PATRIC" id="fig|1392540.3.peg.514"/>
<organism evidence="2 3">
    <name type="scientific">Acinetobacter nectaris CIP 110549</name>
    <dbReference type="NCBI Taxonomy" id="1392540"/>
    <lineage>
        <taxon>Bacteria</taxon>
        <taxon>Pseudomonadati</taxon>
        <taxon>Pseudomonadota</taxon>
        <taxon>Gammaproteobacteria</taxon>
        <taxon>Moraxellales</taxon>
        <taxon>Moraxellaceae</taxon>
        <taxon>Acinetobacter</taxon>
    </lineage>
</organism>
<evidence type="ECO:0000313" key="2">
    <source>
        <dbReference type="EMBL" id="ESK40084.1"/>
    </source>
</evidence>
<dbReference type="InterPro" id="IPR038717">
    <property type="entry name" value="Tc1-like_DDE_dom"/>
</dbReference>
<dbReference type="GO" id="GO:0003676">
    <property type="term" value="F:nucleic acid binding"/>
    <property type="evidence" value="ECO:0007669"/>
    <property type="project" value="InterPro"/>
</dbReference>
<sequence length="108" mass="12704">MNNKLITVSIFDCSINIDVFECWLEQDLLPKLKESSVLIMDNASFHKGKRLEYLVSSAGHHIVWLPKYSPDLNPIEKMWAQVKGIRNKFRIKDIHELFEYYCNDLFGI</sequence>
<name>V2UXN4_9GAMM</name>
<dbReference type="HOGENOM" id="CLU_056788_14_0_6"/>
<protein>
    <recommendedName>
        <fullName evidence="1">Tc1-like transposase DDE domain-containing protein</fullName>
    </recommendedName>
</protein>
<feature type="domain" description="Tc1-like transposase DDE" evidence="1">
    <location>
        <begin position="4"/>
        <end position="97"/>
    </location>
</feature>
<dbReference type="InterPro" id="IPR036397">
    <property type="entry name" value="RNaseH_sf"/>
</dbReference>
<evidence type="ECO:0000259" key="1">
    <source>
        <dbReference type="Pfam" id="PF13358"/>
    </source>
</evidence>
<keyword evidence="3" id="KW-1185">Reference proteome</keyword>